<feature type="domain" description="ShKT" evidence="3">
    <location>
        <begin position="98"/>
        <end position="135"/>
    </location>
</feature>
<sequence>MNAFATLSGLILMCMARELVAVCPTDRENIGLCVGTQCPPGNYCSAKKDGDCCSGVAPPCVDLLSDCAKNVALCNVNSYRVFMTNNCPKTCDRCGVECADANNLCPQWAAQGFCESSFYTTVQKQAYCLATCGYC</sequence>
<dbReference type="SMART" id="SM00254">
    <property type="entry name" value="ShKT"/>
    <property type="match status" value="2"/>
</dbReference>
<evidence type="ECO:0000313" key="4">
    <source>
        <dbReference type="Proteomes" id="UP000887566"/>
    </source>
</evidence>
<evidence type="ECO:0000256" key="2">
    <source>
        <dbReference type="SAM" id="SignalP"/>
    </source>
</evidence>
<keyword evidence="4" id="KW-1185">Reference proteome</keyword>
<dbReference type="Proteomes" id="UP000887566">
    <property type="component" value="Unplaced"/>
</dbReference>
<feature type="signal peptide" evidence="2">
    <location>
        <begin position="1"/>
        <end position="21"/>
    </location>
</feature>
<feature type="domain" description="ShKT" evidence="3">
    <location>
        <begin position="60"/>
        <end position="94"/>
    </location>
</feature>
<dbReference type="InterPro" id="IPR003582">
    <property type="entry name" value="ShKT_dom"/>
</dbReference>
<dbReference type="WBParaSite" id="PSAMB.scaffold1115size35743.g11118.t1">
    <property type="protein sequence ID" value="PSAMB.scaffold1115size35743.g11118.t1"/>
    <property type="gene ID" value="PSAMB.scaffold1115size35743.g11118"/>
</dbReference>
<accession>A0A914UMY1</accession>
<dbReference type="PANTHER" id="PTHR21724:SF94">
    <property type="entry name" value="SHKT DOMAIN-CONTAINING PROTEIN"/>
    <property type="match status" value="1"/>
</dbReference>
<proteinExistence type="predicted"/>
<dbReference type="AlphaFoldDB" id="A0A914UMY1"/>
<dbReference type="PANTHER" id="PTHR21724">
    <property type="entry name" value="SHKT DOMAIN-CONTAINING PROTEIN"/>
    <property type="match status" value="1"/>
</dbReference>
<protein>
    <submittedName>
        <fullName evidence="5">ShKT domain-containing protein</fullName>
    </submittedName>
</protein>
<dbReference type="PROSITE" id="PS51670">
    <property type="entry name" value="SHKT"/>
    <property type="match status" value="2"/>
</dbReference>
<dbReference type="Pfam" id="PF01549">
    <property type="entry name" value="ShK"/>
    <property type="match status" value="2"/>
</dbReference>
<keyword evidence="2" id="KW-0732">Signal</keyword>
<dbReference type="Gene3D" id="1.10.10.1940">
    <property type="match status" value="1"/>
</dbReference>
<dbReference type="Gene3D" id="1.10.10.1870">
    <property type="entry name" value="ShTK domain-like"/>
    <property type="match status" value="1"/>
</dbReference>
<keyword evidence="1" id="KW-1015">Disulfide bond</keyword>
<evidence type="ECO:0000259" key="3">
    <source>
        <dbReference type="PROSITE" id="PS51670"/>
    </source>
</evidence>
<name>A0A914UMY1_9BILA</name>
<reference evidence="5" key="1">
    <citation type="submission" date="2022-11" db="UniProtKB">
        <authorList>
            <consortium name="WormBaseParasite"/>
        </authorList>
    </citation>
    <scope>IDENTIFICATION</scope>
</reference>
<feature type="chain" id="PRO_5037908077" evidence="2">
    <location>
        <begin position="22"/>
        <end position="135"/>
    </location>
</feature>
<evidence type="ECO:0000313" key="5">
    <source>
        <dbReference type="WBParaSite" id="PSAMB.scaffold1115size35743.g11118.t1"/>
    </source>
</evidence>
<feature type="disulfide bond" evidence="1">
    <location>
        <begin position="60"/>
        <end position="94"/>
    </location>
</feature>
<comment type="caution">
    <text evidence="1">Lacks conserved residue(s) required for the propagation of feature annotation.</text>
</comment>
<organism evidence="4 5">
    <name type="scientific">Plectus sambesii</name>
    <dbReference type="NCBI Taxonomy" id="2011161"/>
    <lineage>
        <taxon>Eukaryota</taxon>
        <taxon>Metazoa</taxon>
        <taxon>Ecdysozoa</taxon>
        <taxon>Nematoda</taxon>
        <taxon>Chromadorea</taxon>
        <taxon>Plectida</taxon>
        <taxon>Plectina</taxon>
        <taxon>Plectoidea</taxon>
        <taxon>Plectidae</taxon>
        <taxon>Plectus</taxon>
    </lineage>
</organism>
<evidence type="ECO:0000256" key="1">
    <source>
        <dbReference type="PROSITE-ProRule" id="PRU01005"/>
    </source>
</evidence>